<dbReference type="HOGENOM" id="CLU_3326465_0_0_9"/>
<organism evidence="1 2">
    <name type="scientific">Clostridium butyricum E4 str. BoNT E BL5262</name>
    <dbReference type="NCBI Taxonomy" id="632245"/>
    <lineage>
        <taxon>Bacteria</taxon>
        <taxon>Bacillati</taxon>
        <taxon>Bacillota</taxon>
        <taxon>Clostridia</taxon>
        <taxon>Eubacteriales</taxon>
        <taxon>Clostridiaceae</taxon>
        <taxon>Clostridium</taxon>
    </lineage>
</organism>
<dbReference type="EMBL" id="ACOM01000009">
    <property type="protein sequence ID" value="EEP52561.1"/>
    <property type="molecule type" value="Genomic_DNA"/>
</dbReference>
<proteinExistence type="predicted"/>
<gene>
    <name evidence="1" type="ORF">CLP_4210</name>
</gene>
<keyword evidence="2" id="KW-1185">Reference proteome</keyword>
<reference evidence="1 2" key="1">
    <citation type="submission" date="2009-08" db="EMBL/GenBank/DDBJ databases">
        <authorList>
            <person name="Shrivastava S."/>
            <person name="Brinkac L.B."/>
            <person name="Brown J.L."/>
            <person name="Bruce D.B."/>
            <person name="Detter C."/>
            <person name="Green L.D."/>
            <person name="Munk C.A."/>
            <person name="Rogers Y.C."/>
            <person name="Tapia R."/>
            <person name="Sims D.R."/>
            <person name="Smith L.A."/>
            <person name="Smith T.J."/>
            <person name="Sutton G."/>
            <person name="Brettin T."/>
        </authorList>
    </citation>
    <scope>NUCLEOTIDE SEQUENCE [LARGE SCALE GENOMIC DNA]</scope>
    <source>
        <strain evidence="2">E4 str. BoNT E BL5262</strain>
    </source>
</reference>
<name>C4IME6_CLOBU</name>
<accession>C4IME6</accession>
<protein>
    <submittedName>
        <fullName evidence="1">Uncharacterized protein</fullName>
    </submittedName>
</protein>
<dbReference type="AlphaFoldDB" id="C4IME6"/>
<evidence type="ECO:0000313" key="1">
    <source>
        <dbReference type="EMBL" id="EEP52561.1"/>
    </source>
</evidence>
<comment type="caution">
    <text evidence="1">The sequence shown here is derived from an EMBL/GenBank/DDBJ whole genome shotgun (WGS) entry which is preliminary data.</text>
</comment>
<sequence>MSFYMCVFLYYIKSEFDISIIKRSVVFFATDLFFKILN</sequence>
<dbReference type="Proteomes" id="UP000003081">
    <property type="component" value="Unassembled WGS sequence"/>
</dbReference>
<evidence type="ECO:0000313" key="2">
    <source>
        <dbReference type="Proteomes" id="UP000003081"/>
    </source>
</evidence>